<dbReference type="EMBL" id="KN575363">
    <property type="protein sequence ID" value="KHJ83067.1"/>
    <property type="molecule type" value="Genomic_DNA"/>
</dbReference>
<organism evidence="2 3">
    <name type="scientific">Oesophagostomum dentatum</name>
    <name type="common">Nodular worm</name>
    <dbReference type="NCBI Taxonomy" id="61180"/>
    <lineage>
        <taxon>Eukaryota</taxon>
        <taxon>Metazoa</taxon>
        <taxon>Ecdysozoa</taxon>
        <taxon>Nematoda</taxon>
        <taxon>Chromadorea</taxon>
        <taxon>Rhabditida</taxon>
        <taxon>Rhabditina</taxon>
        <taxon>Rhabditomorpha</taxon>
        <taxon>Strongyloidea</taxon>
        <taxon>Strongylidae</taxon>
        <taxon>Oesophagostomum</taxon>
    </lineage>
</organism>
<evidence type="ECO:0000313" key="2">
    <source>
        <dbReference type="EMBL" id="KHJ83067.1"/>
    </source>
</evidence>
<sequence length="218" mass="24225">TKGLFYVINPLDFQCWNHQNADEIRERYLYNINLYRRKIANGVAGNKGGTCPQGKNIYMLYWDCYLEMLAQKAADSCNEKAAAPKGYSLLMKKFTPTSCNPIPLPKQAVDEWWNVVKTVGLDSTTPMFSSEALRSFATLANGKATRVGCAHRNCNGEFYMACVVSEEAPPLNTQIYETGAGCANDSECTTYAESKCLWQKLCKAGYVGNTVTTTTKNI</sequence>
<evidence type="ECO:0000259" key="1">
    <source>
        <dbReference type="SMART" id="SM00198"/>
    </source>
</evidence>
<proteinExistence type="predicted"/>
<dbReference type="Proteomes" id="UP000053660">
    <property type="component" value="Unassembled WGS sequence"/>
</dbReference>
<dbReference type="AlphaFoldDB" id="A0A0B1SHT5"/>
<dbReference type="SMART" id="SM00198">
    <property type="entry name" value="SCP"/>
    <property type="match status" value="1"/>
</dbReference>
<dbReference type="SUPFAM" id="SSF55797">
    <property type="entry name" value="PR-1-like"/>
    <property type="match status" value="1"/>
</dbReference>
<keyword evidence="3" id="KW-1185">Reference proteome</keyword>
<protein>
    <submittedName>
        <fullName evidence="2">SCP-like protein</fullName>
    </submittedName>
</protein>
<reference evidence="2 3" key="1">
    <citation type="submission" date="2014-03" db="EMBL/GenBank/DDBJ databases">
        <title>Draft genome of the hookworm Oesophagostomum dentatum.</title>
        <authorList>
            <person name="Mitreva M."/>
        </authorList>
    </citation>
    <scope>NUCLEOTIDE SEQUENCE [LARGE SCALE GENOMIC DNA]</scope>
    <source>
        <strain evidence="2 3">OD-Hann</strain>
    </source>
</reference>
<dbReference type="InterPro" id="IPR014044">
    <property type="entry name" value="CAP_dom"/>
</dbReference>
<feature type="domain" description="SCP" evidence="1">
    <location>
        <begin position="23"/>
        <end position="175"/>
    </location>
</feature>
<gene>
    <name evidence="2" type="ORF">OESDEN_17237</name>
</gene>
<dbReference type="Pfam" id="PF00188">
    <property type="entry name" value="CAP"/>
    <property type="match status" value="1"/>
</dbReference>
<dbReference type="Gene3D" id="3.40.33.10">
    <property type="entry name" value="CAP"/>
    <property type="match status" value="1"/>
</dbReference>
<accession>A0A0B1SHT5</accession>
<name>A0A0B1SHT5_OESDE</name>
<feature type="non-terminal residue" evidence="2">
    <location>
        <position position="1"/>
    </location>
</feature>
<dbReference type="InterPro" id="IPR035940">
    <property type="entry name" value="CAP_sf"/>
</dbReference>
<evidence type="ECO:0000313" key="3">
    <source>
        <dbReference type="Proteomes" id="UP000053660"/>
    </source>
</evidence>
<dbReference type="OrthoDB" id="5847754at2759"/>
<dbReference type="CDD" id="cd05380">
    <property type="entry name" value="CAP_euk"/>
    <property type="match status" value="1"/>
</dbReference>